<evidence type="ECO:0000256" key="2">
    <source>
        <dbReference type="SAM" id="SignalP"/>
    </source>
</evidence>
<evidence type="ECO:0000313" key="5">
    <source>
        <dbReference type="Proteomes" id="UP000248703"/>
    </source>
</evidence>
<dbReference type="AlphaFoldDB" id="A0A327RK82"/>
<dbReference type="OrthoDB" id="5381604at2"/>
<comment type="caution">
    <text evidence="4">The sequence shown here is derived from an EMBL/GenBank/DDBJ whole genome shotgun (WGS) entry which is preliminary data.</text>
</comment>
<feature type="signal peptide" evidence="2">
    <location>
        <begin position="1"/>
        <end position="17"/>
    </location>
</feature>
<proteinExistence type="predicted"/>
<protein>
    <submittedName>
        <fullName evidence="4">Putative secreted protein (Por secretion system target)</fullName>
    </submittedName>
</protein>
<sequence length="459" mass="48651">MKKITYLFLLITSVLSAQVNLQDFEAAQNVAAQDIYGGFGAGLTATLDAAPDNAANQVGKIETTASGDFWKGIFVRPQTNYMDLTTTKTVSVNVYSMTGIYLKGKIQAGQSGQADIELPTSEAHTGSGWETLTFTFTAATGEWNEFVLYANVDSSGNFVNPPTQGITVYIDNVTAVEGSAIPAAPTGPNVINVDPTAAWVGYANWFELPSNGGGFAGGGVWGVPDLKTELNTTNITLKPNFNTWEENPADDYWTTGGVGTSVANKIFEANTYIEDPALNGNDLTFFGNISSADIPSGYTVTAFIKGLNPSTGYSDDVGASVSITSTGDFSVSATAAQLAPGLIIQYGFQVVGPIADPTTENARQQAIGGIVVVPATLSTEDFITTDFNIYPNPTKNNWNVKATQLVKTVEVYDVLGKLVVVKDVNSSEFVIETATLNIGLYFAKLSSENGSKTVKLIKE</sequence>
<evidence type="ECO:0000256" key="1">
    <source>
        <dbReference type="ARBA" id="ARBA00022729"/>
    </source>
</evidence>
<dbReference type="EMBL" id="QLLO01000003">
    <property type="protein sequence ID" value="RAJ16422.1"/>
    <property type="molecule type" value="Genomic_DNA"/>
</dbReference>
<dbReference type="NCBIfam" id="TIGR04183">
    <property type="entry name" value="Por_Secre_tail"/>
    <property type="match status" value="1"/>
</dbReference>
<dbReference type="InterPro" id="IPR026444">
    <property type="entry name" value="Secre_tail"/>
</dbReference>
<reference evidence="4 5" key="1">
    <citation type="submission" date="2018-06" db="EMBL/GenBank/DDBJ databases">
        <title>Genomic Encyclopedia of Archaeal and Bacterial Type Strains, Phase II (KMG-II): from individual species to whole genera.</title>
        <authorList>
            <person name="Goeker M."/>
        </authorList>
    </citation>
    <scope>NUCLEOTIDE SEQUENCE [LARGE SCALE GENOMIC DNA]</scope>
    <source>
        <strain evidence="4 5">DSM 24464</strain>
    </source>
</reference>
<dbReference type="Gene3D" id="2.60.120.260">
    <property type="entry name" value="Galactose-binding domain-like"/>
    <property type="match status" value="1"/>
</dbReference>
<feature type="chain" id="PRO_5016315271" evidence="2">
    <location>
        <begin position="18"/>
        <end position="459"/>
    </location>
</feature>
<dbReference type="Proteomes" id="UP000248703">
    <property type="component" value="Unassembled WGS sequence"/>
</dbReference>
<evidence type="ECO:0000313" key="4">
    <source>
        <dbReference type="EMBL" id="RAJ16422.1"/>
    </source>
</evidence>
<gene>
    <name evidence="4" type="ORF">LY08_01282</name>
</gene>
<keyword evidence="1 2" id="KW-0732">Signal</keyword>
<evidence type="ECO:0000259" key="3">
    <source>
        <dbReference type="Pfam" id="PF18962"/>
    </source>
</evidence>
<dbReference type="RefSeq" id="WP_111659608.1">
    <property type="nucleotide sequence ID" value="NZ_QLLO01000003.1"/>
</dbReference>
<organism evidence="4 5">
    <name type="scientific">Olleya aquimaris</name>
    <dbReference type="NCBI Taxonomy" id="639310"/>
    <lineage>
        <taxon>Bacteria</taxon>
        <taxon>Pseudomonadati</taxon>
        <taxon>Bacteroidota</taxon>
        <taxon>Flavobacteriia</taxon>
        <taxon>Flavobacteriales</taxon>
        <taxon>Flavobacteriaceae</taxon>
    </lineage>
</organism>
<name>A0A327RK82_9FLAO</name>
<dbReference type="Pfam" id="PF18962">
    <property type="entry name" value="Por_Secre_tail"/>
    <property type="match status" value="1"/>
</dbReference>
<feature type="domain" description="Secretion system C-terminal sorting" evidence="3">
    <location>
        <begin position="389"/>
        <end position="457"/>
    </location>
</feature>
<accession>A0A327RK82</accession>
<keyword evidence="5" id="KW-1185">Reference proteome</keyword>